<accession>A0A0R3QKM6</accession>
<dbReference type="AlphaFoldDB" id="A0A0R3QKM6"/>
<reference evidence="3" key="1">
    <citation type="submission" date="2017-02" db="UniProtKB">
        <authorList>
            <consortium name="WormBaseParasite"/>
        </authorList>
    </citation>
    <scope>IDENTIFICATION</scope>
</reference>
<evidence type="ECO:0000313" key="3">
    <source>
        <dbReference type="WBParaSite" id="BTMF_0000819001-mRNA-1"/>
    </source>
</evidence>
<name>A0A0R3QKM6_9BILA</name>
<evidence type="ECO:0000313" key="1">
    <source>
        <dbReference type="EMBL" id="VDO21278.1"/>
    </source>
</evidence>
<reference evidence="1 2" key="2">
    <citation type="submission" date="2018-11" db="EMBL/GenBank/DDBJ databases">
        <authorList>
            <consortium name="Pathogen Informatics"/>
        </authorList>
    </citation>
    <scope>NUCLEOTIDE SEQUENCE [LARGE SCALE GENOMIC DNA]</scope>
</reference>
<proteinExistence type="predicted"/>
<dbReference type="WBParaSite" id="BTMF_0000819001-mRNA-1">
    <property type="protein sequence ID" value="BTMF_0000819001-mRNA-1"/>
    <property type="gene ID" value="BTMF_0000819001"/>
</dbReference>
<gene>
    <name evidence="1" type="ORF">BTMF_LOCUS6257</name>
</gene>
<sequence length="42" mass="4752">MYFDTRRGNPCGIWLMLKSSSNKCGAPITAYYLNVIFCDPCT</sequence>
<protein>
    <submittedName>
        <fullName evidence="1 3">Uncharacterized protein</fullName>
    </submittedName>
</protein>
<keyword evidence="2" id="KW-1185">Reference proteome</keyword>
<organism evidence="3">
    <name type="scientific">Brugia timori</name>
    <dbReference type="NCBI Taxonomy" id="42155"/>
    <lineage>
        <taxon>Eukaryota</taxon>
        <taxon>Metazoa</taxon>
        <taxon>Ecdysozoa</taxon>
        <taxon>Nematoda</taxon>
        <taxon>Chromadorea</taxon>
        <taxon>Rhabditida</taxon>
        <taxon>Spirurina</taxon>
        <taxon>Spiruromorpha</taxon>
        <taxon>Filarioidea</taxon>
        <taxon>Onchocercidae</taxon>
        <taxon>Brugia</taxon>
    </lineage>
</organism>
<dbReference type="Proteomes" id="UP000280834">
    <property type="component" value="Unassembled WGS sequence"/>
</dbReference>
<evidence type="ECO:0000313" key="2">
    <source>
        <dbReference type="Proteomes" id="UP000280834"/>
    </source>
</evidence>
<dbReference type="EMBL" id="UZAG01015537">
    <property type="protein sequence ID" value="VDO21278.1"/>
    <property type="molecule type" value="Genomic_DNA"/>
</dbReference>